<dbReference type="PANTHER" id="PTHR33121">
    <property type="entry name" value="CYCLIC DI-GMP PHOSPHODIESTERASE PDEF"/>
    <property type="match status" value="1"/>
</dbReference>
<dbReference type="InterPro" id="IPR050706">
    <property type="entry name" value="Cyclic-di-GMP_PDE-like"/>
</dbReference>
<dbReference type="InterPro" id="IPR035919">
    <property type="entry name" value="EAL_sf"/>
</dbReference>
<dbReference type="Pfam" id="PF00563">
    <property type="entry name" value="EAL"/>
    <property type="match status" value="1"/>
</dbReference>
<dbReference type="PROSITE" id="PS50883">
    <property type="entry name" value="EAL"/>
    <property type="match status" value="1"/>
</dbReference>
<keyword evidence="3" id="KW-1185">Reference proteome</keyword>
<accession>A0ABV6CI31</accession>
<dbReference type="RefSeq" id="WP_265507441.1">
    <property type="nucleotide sequence ID" value="NZ_JAOTBE010000032.1"/>
</dbReference>
<dbReference type="Proteomes" id="UP001589795">
    <property type="component" value="Unassembled WGS sequence"/>
</dbReference>
<dbReference type="PANTHER" id="PTHR33121:SF70">
    <property type="entry name" value="SIGNALING PROTEIN YKOW"/>
    <property type="match status" value="1"/>
</dbReference>
<sequence>MPRNVHRLFSPIRKLLSSVSEAGDVSRSVLILRLENTEVLGRLLDKTALSHLLVQLSMTLGRAVRHHDPLQVIAPGLFAFILRNRTDQEALHIARRLQQQGQMPVPLSGTTVTPVMTGVLVHAQSPDLPDLGALMINARRRMEMVDGRSLGQLSLFTHDPKLAGPELVATVSDAVRANQIEAWFQPQVSCHTGRITGFEALARWSHPQRGLLAPGAFMPQMSDADHNNLTLCMLAQSLAALRSWDEAGFDVPTISINISNCELSDAGFADCLLWELDRHDIPPRRLVVEVLESVGPLTSSAETRANLRKLAEAGCQIDLDDFGTGYASLDAIRQFGINRIKIDRSFVTACDIDPNQQRMILAILALAERLGIATLAEGVETREEYGFLAQMGCDEVQGYAISRPVPLNQSFDFLARHRTSSRDLPTIARHG</sequence>
<dbReference type="CDD" id="cd01948">
    <property type="entry name" value="EAL"/>
    <property type="match status" value="1"/>
</dbReference>
<evidence type="ECO:0000259" key="1">
    <source>
        <dbReference type="PROSITE" id="PS50883"/>
    </source>
</evidence>
<evidence type="ECO:0000313" key="2">
    <source>
        <dbReference type="EMBL" id="MFC0200403.1"/>
    </source>
</evidence>
<gene>
    <name evidence="2" type="ORF">ACFFIZ_08745</name>
</gene>
<dbReference type="EMBL" id="JBHLWQ010000076">
    <property type="protein sequence ID" value="MFC0200403.1"/>
    <property type="molecule type" value="Genomic_DNA"/>
</dbReference>
<organism evidence="2 3">
    <name type="scientific">Paracoccus rhizosphaerae</name>
    <dbReference type="NCBI Taxonomy" id="1133347"/>
    <lineage>
        <taxon>Bacteria</taxon>
        <taxon>Pseudomonadati</taxon>
        <taxon>Pseudomonadota</taxon>
        <taxon>Alphaproteobacteria</taxon>
        <taxon>Rhodobacterales</taxon>
        <taxon>Paracoccaceae</taxon>
        <taxon>Paracoccus</taxon>
    </lineage>
</organism>
<evidence type="ECO:0000313" key="3">
    <source>
        <dbReference type="Proteomes" id="UP001589795"/>
    </source>
</evidence>
<protein>
    <submittedName>
        <fullName evidence="2">EAL domain-containing protein</fullName>
    </submittedName>
</protein>
<proteinExistence type="predicted"/>
<dbReference type="InterPro" id="IPR001633">
    <property type="entry name" value="EAL_dom"/>
</dbReference>
<comment type="caution">
    <text evidence="2">The sequence shown here is derived from an EMBL/GenBank/DDBJ whole genome shotgun (WGS) entry which is preliminary data.</text>
</comment>
<reference evidence="2 3" key="1">
    <citation type="submission" date="2024-09" db="EMBL/GenBank/DDBJ databases">
        <authorList>
            <person name="Sun Q."/>
            <person name="Mori K."/>
        </authorList>
    </citation>
    <scope>NUCLEOTIDE SEQUENCE [LARGE SCALE GENOMIC DNA]</scope>
    <source>
        <strain evidence="2 3">CCM 7904</strain>
    </source>
</reference>
<name>A0ABV6CI31_9RHOB</name>
<dbReference type="SUPFAM" id="SSF55073">
    <property type="entry name" value="Nucleotide cyclase"/>
    <property type="match status" value="1"/>
</dbReference>
<dbReference type="Gene3D" id="3.20.20.450">
    <property type="entry name" value="EAL domain"/>
    <property type="match status" value="1"/>
</dbReference>
<dbReference type="InterPro" id="IPR029787">
    <property type="entry name" value="Nucleotide_cyclase"/>
</dbReference>
<feature type="domain" description="EAL" evidence="1">
    <location>
        <begin position="164"/>
        <end position="418"/>
    </location>
</feature>
<dbReference type="SUPFAM" id="SSF141868">
    <property type="entry name" value="EAL domain-like"/>
    <property type="match status" value="1"/>
</dbReference>
<dbReference type="SMART" id="SM00052">
    <property type="entry name" value="EAL"/>
    <property type="match status" value="1"/>
</dbReference>